<dbReference type="AlphaFoldDB" id="A0AAV7X443"/>
<organism evidence="3 4">
    <name type="scientific">Megalurothrips usitatus</name>
    <name type="common">bean blossom thrips</name>
    <dbReference type="NCBI Taxonomy" id="439358"/>
    <lineage>
        <taxon>Eukaryota</taxon>
        <taxon>Metazoa</taxon>
        <taxon>Ecdysozoa</taxon>
        <taxon>Arthropoda</taxon>
        <taxon>Hexapoda</taxon>
        <taxon>Insecta</taxon>
        <taxon>Pterygota</taxon>
        <taxon>Neoptera</taxon>
        <taxon>Paraneoptera</taxon>
        <taxon>Thysanoptera</taxon>
        <taxon>Terebrantia</taxon>
        <taxon>Thripoidea</taxon>
        <taxon>Thripidae</taxon>
        <taxon>Megalurothrips</taxon>
    </lineage>
</organism>
<keyword evidence="4" id="KW-1185">Reference proteome</keyword>
<feature type="region of interest" description="Disordered" evidence="1">
    <location>
        <begin position="240"/>
        <end position="266"/>
    </location>
</feature>
<feature type="compositionally biased region" description="Acidic residues" evidence="1">
    <location>
        <begin position="306"/>
        <end position="319"/>
    </location>
</feature>
<dbReference type="InterPro" id="IPR010562">
    <property type="entry name" value="Haemolymph_juvenile_hormone-bd"/>
</dbReference>
<dbReference type="Gene3D" id="3.15.10.30">
    <property type="entry name" value="Haemolymph juvenile hormone binding protein"/>
    <property type="match status" value="1"/>
</dbReference>
<gene>
    <name evidence="3" type="ORF">ONE63_003791</name>
</gene>
<name>A0AAV7X443_9NEOP</name>
<comment type="caution">
    <text evidence="3">The sequence shown here is derived from an EMBL/GenBank/DDBJ whole genome shotgun (WGS) entry which is preliminary data.</text>
</comment>
<proteinExistence type="predicted"/>
<reference evidence="3" key="1">
    <citation type="submission" date="2022-12" db="EMBL/GenBank/DDBJ databases">
        <title>Chromosome-level genome assembly of the bean flower thrips Megalurothrips usitatus.</title>
        <authorList>
            <person name="Ma L."/>
            <person name="Liu Q."/>
            <person name="Li H."/>
            <person name="Cai W."/>
        </authorList>
    </citation>
    <scope>NUCLEOTIDE SEQUENCE</scope>
    <source>
        <strain evidence="3">Cailab_2022a</strain>
    </source>
</reference>
<evidence type="ECO:0000256" key="1">
    <source>
        <dbReference type="SAM" id="MobiDB-lite"/>
    </source>
</evidence>
<feature type="signal peptide" evidence="2">
    <location>
        <begin position="1"/>
        <end position="21"/>
    </location>
</feature>
<dbReference type="PANTHER" id="PTHR11008:SF29">
    <property type="entry name" value="IP17226P"/>
    <property type="match status" value="1"/>
</dbReference>
<feature type="region of interest" description="Disordered" evidence="1">
    <location>
        <begin position="306"/>
        <end position="344"/>
    </location>
</feature>
<dbReference type="PANTHER" id="PTHR11008">
    <property type="entry name" value="PROTEIN TAKEOUT-LIKE PROTEIN"/>
    <property type="match status" value="1"/>
</dbReference>
<dbReference type="SMART" id="SM00700">
    <property type="entry name" value="JHBP"/>
    <property type="match status" value="1"/>
</dbReference>
<feature type="compositionally biased region" description="Basic and acidic residues" evidence="1">
    <location>
        <begin position="240"/>
        <end position="258"/>
    </location>
</feature>
<keyword evidence="2" id="KW-0732">Signal</keyword>
<dbReference type="Proteomes" id="UP001075354">
    <property type="component" value="Chromosome 14"/>
</dbReference>
<evidence type="ECO:0000313" key="3">
    <source>
        <dbReference type="EMBL" id="KAJ1520689.1"/>
    </source>
</evidence>
<dbReference type="EMBL" id="JAPTSV010000014">
    <property type="protein sequence ID" value="KAJ1520689.1"/>
    <property type="molecule type" value="Genomic_DNA"/>
</dbReference>
<accession>A0AAV7X443</accession>
<evidence type="ECO:0000256" key="2">
    <source>
        <dbReference type="SAM" id="SignalP"/>
    </source>
</evidence>
<protein>
    <submittedName>
        <fullName evidence="3">Uncharacterized protein</fullName>
    </submittedName>
</protein>
<dbReference type="Pfam" id="PF06585">
    <property type="entry name" value="JHBP"/>
    <property type="match status" value="1"/>
</dbReference>
<evidence type="ECO:0000313" key="4">
    <source>
        <dbReference type="Proteomes" id="UP001075354"/>
    </source>
</evidence>
<dbReference type="InterPro" id="IPR038606">
    <property type="entry name" value="To_sf"/>
</dbReference>
<sequence length="386" mass="41290">MWPSMWAALACLAAVAGSTAAIAIQNPPFEDKGPAQGPEVAEKGGAANRLAETFLRGIMDGLDPYHVPDASFSLDLPEVTASVSTSGVVISGASGFRLRHLLLTDLADGKATVNLTLPSISVVGNYKMTGNLSLSGVSLSLDGAGPLTAGFKDLHLQTSVGLGILDIGEMTLDDFDLDWNMSDIWLQIKGLFGGQALGQVINELLKDALPRLVLKVYHKTLTNRIIELVKVRGDAIVRDLHRDHGTPPADLSRREAVQGDKPSPSAGQIVLKHIDIDEPDHLVIDEDLIDAGFEPEIVYDLSEPDFSEYSSEESAEDDRGDSAGDSPGDGAGDTDEKYDEQQEHFAVAYNERLELLDEVRRLADALGATFTADTKLFPAGTLDDSV</sequence>
<feature type="chain" id="PRO_5043496503" evidence="2">
    <location>
        <begin position="22"/>
        <end position="386"/>
    </location>
</feature>
<dbReference type="GO" id="GO:0005615">
    <property type="term" value="C:extracellular space"/>
    <property type="evidence" value="ECO:0007669"/>
    <property type="project" value="TreeGrafter"/>
</dbReference>